<accession>A0A0E9XNF7</accession>
<evidence type="ECO:0000313" key="1">
    <source>
        <dbReference type="EMBL" id="JAI04253.1"/>
    </source>
</evidence>
<name>A0A0E9XNF7_ANGAN</name>
<organism evidence="1">
    <name type="scientific">Anguilla anguilla</name>
    <name type="common">European freshwater eel</name>
    <name type="synonym">Muraena anguilla</name>
    <dbReference type="NCBI Taxonomy" id="7936"/>
    <lineage>
        <taxon>Eukaryota</taxon>
        <taxon>Metazoa</taxon>
        <taxon>Chordata</taxon>
        <taxon>Craniata</taxon>
        <taxon>Vertebrata</taxon>
        <taxon>Euteleostomi</taxon>
        <taxon>Actinopterygii</taxon>
        <taxon>Neopterygii</taxon>
        <taxon>Teleostei</taxon>
        <taxon>Anguilliformes</taxon>
        <taxon>Anguillidae</taxon>
        <taxon>Anguilla</taxon>
    </lineage>
</organism>
<protein>
    <submittedName>
        <fullName evidence="1">Uncharacterized protein</fullName>
    </submittedName>
</protein>
<proteinExistence type="predicted"/>
<sequence>MLNFDQTVKLMKQIASATGVQERIDGGEFNMMDYLFDVLLLEVIIRILEKCEGLAAIRQNVLLPVELNSQIKAEDM</sequence>
<reference evidence="1" key="2">
    <citation type="journal article" date="2015" name="Fish Shellfish Immunol.">
        <title>Early steps in the European eel (Anguilla anguilla)-Vibrio vulnificus interaction in the gills: Role of the RtxA13 toxin.</title>
        <authorList>
            <person name="Callol A."/>
            <person name="Pajuelo D."/>
            <person name="Ebbesson L."/>
            <person name="Teles M."/>
            <person name="MacKenzie S."/>
            <person name="Amaro C."/>
        </authorList>
    </citation>
    <scope>NUCLEOTIDE SEQUENCE</scope>
</reference>
<dbReference type="EMBL" id="GBXM01004325">
    <property type="protein sequence ID" value="JAI04253.1"/>
    <property type="molecule type" value="Transcribed_RNA"/>
</dbReference>
<dbReference type="AlphaFoldDB" id="A0A0E9XNF7"/>
<reference evidence="1" key="1">
    <citation type="submission" date="2014-11" db="EMBL/GenBank/DDBJ databases">
        <authorList>
            <person name="Amaro Gonzalez C."/>
        </authorList>
    </citation>
    <scope>NUCLEOTIDE SEQUENCE</scope>
</reference>